<evidence type="ECO:0000256" key="4">
    <source>
        <dbReference type="ARBA" id="ARBA00022679"/>
    </source>
</evidence>
<accession>A0A0S4R0M1</accession>
<keyword evidence="7" id="KW-0067">ATP-binding</keyword>
<evidence type="ECO:0000256" key="11">
    <source>
        <dbReference type="SAM" id="Phobius"/>
    </source>
</evidence>
<dbReference type="GO" id="GO:0046983">
    <property type="term" value="F:protein dimerization activity"/>
    <property type="evidence" value="ECO:0007669"/>
    <property type="project" value="InterPro"/>
</dbReference>
<dbReference type="Pfam" id="PF07730">
    <property type="entry name" value="HisKA_3"/>
    <property type="match status" value="1"/>
</dbReference>
<keyword evidence="5" id="KW-0547">Nucleotide-binding</keyword>
<evidence type="ECO:0000313" key="15">
    <source>
        <dbReference type="EMBL" id="CUU61049.1"/>
    </source>
</evidence>
<keyword evidence="11" id="KW-1133">Transmembrane helix</keyword>
<dbReference type="SUPFAM" id="SSF55874">
    <property type="entry name" value="ATPase domain of HSP90 chaperone/DNA topoisomerase II/histidine kinase"/>
    <property type="match status" value="1"/>
</dbReference>
<feature type="domain" description="DUF7134" evidence="14">
    <location>
        <begin position="18"/>
        <end position="153"/>
    </location>
</feature>
<evidence type="ECO:0000259" key="12">
    <source>
        <dbReference type="Pfam" id="PF02518"/>
    </source>
</evidence>
<keyword evidence="11" id="KW-0812">Transmembrane</keyword>
<dbReference type="PANTHER" id="PTHR24421">
    <property type="entry name" value="NITRATE/NITRITE SENSOR PROTEIN NARX-RELATED"/>
    <property type="match status" value="1"/>
</dbReference>
<keyword evidence="16" id="KW-1185">Reference proteome</keyword>
<evidence type="ECO:0000256" key="2">
    <source>
        <dbReference type="ARBA" id="ARBA00012438"/>
    </source>
</evidence>
<keyword evidence="9" id="KW-0175">Coiled coil</keyword>
<evidence type="ECO:0000256" key="5">
    <source>
        <dbReference type="ARBA" id="ARBA00022741"/>
    </source>
</evidence>
<name>A0A0S4R0M1_9ACTN</name>
<dbReference type="Gene3D" id="3.30.565.10">
    <property type="entry name" value="Histidine kinase-like ATPase, C-terminal domain"/>
    <property type="match status" value="1"/>
</dbReference>
<evidence type="ECO:0000256" key="10">
    <source>
        <dbReference type="SAM" id="MobiDB-lite"/>
    </source>
</evidence>
<evidence type="ECO:0000256" key="1">
    <source>
        <dbReference type="ARBA" id="ARBA00000085"/>
    </source>
</evidence>
<keyword evidence="3" id="KW-0597">Phosphoprotein</keyword>
<feature type="coiled-coil region" evidence="9">
    <location>
        <begin position="217"/>
        <end position="244"/>
    </location>
</feature>
<keyword evidence="6 15" id="KW-0418">Kinase</keyword>
<sequence length="493" mass="50936">MADSGIMTSRLGVAVRAWSSGPFARDVLLAAALLAAGVLLNDPNAMVGGTLPGLFDDGRAGRIALWWVATAAAATGVALRGRWPVPMLALCAVGAATHLALVVPLMVPDLSVLILLYTVAARLDRMRSLAALTGLLLAATGASLAYALNAQAAGGLPDALQSVVAVPMAGGGPTAPVAPGSPEPIVMVRRSAWSTAWSGLPVIGSVLVAAWAVGAGARNRRAYLDELRARAHDLERERDQRAALAVADERGRISRELHDVVAHGLSVVVIQAQGAAAALDARPAETGAALDAIVRTGRDALADMRRVLAAVDQVDDPWHPQPGLAHLPALVARVRQAGTPVRLRIEGTAAALPAPVDLSAYRIVQEALTNTMKHASTGATADVVLRYENDEIFVDVRDDGHGTAVSADGTGGVGEIGRMREIGRPGDKTRAPGAPGGNGLPGMRERVRLLGGRLTAGPAPGGGFVVRAALPIAANTWPPRPIGKARAERWRET</sequence>
<organism evidence="15 16">
    <name type="scientific">Parafrankia irregularis</name>
    <dbReference type="NCBI Taxonomy" id="795642"/>
    <lineage>
        <taxon>Bacteria</taxon>
        <taxon>Bacillati</taxon>
        <taxon>Actinomycetota</taxon>
        <taxon>Actinomycetes</taxon>
        <taxon>Frankiales</taxon>
        <taxon>Frankiaceae</taxon>
        <taxon>Parafrankia</taxon>
    </lineage>
</organism>
<proteinExistence type="predicted"/>
<dbReference type="InterPro" id="IPR011712">
    <property type="entry name" value="Sig_transdc_His_kin_sub3_dim/P"/>
</dbReference>
<feature type="transmembrane region" description="Helical" evidence="11">
    <location>
        <begin position="196"/>
        <end position="217"/>
    </location>
</feature>
<dbReference type="RefSeq" id="WP_091286829.1">
    <property type="nucleotide sequence ID" value="NZ_FAOZ01000054.1"/>
</dbReference>
<feature type="compositionally biased region" description="Basic and acidic residues" evidence="10">
    <location>
        <begin position="417"/>
        <end position="430"/>
    </location>
</feature>
<protein>
    <recommendedName>
        <fullName evidence="2">histidine kinase</fullName>
        <ecNumber evidence="2">2.7.13.3</ecNumber>
    </recommendedName>
</protein>
<dbReference type="Pfam" id="PF23539">
    <property type="entry name" value="DUF7134"/>
    <property type="match status" value="1"/>
</dbReference>
<feature type="domain" description="Signal transduction histidine kinase subgroup 3 dimerisation and phosphoacceptor" evidence="13">
    <location>
        <begin position="249"/>
        <end position="311"/>
    </location>
</feature>
<keyword evidence="4" id="KW-0808">Transferase</keyword>
<dbReference type="InterPro" id="IPR055558">
    <property type="entry name" value="DUF7134"/>
</dbReference>
<dbReference type="Proteomes" id="UP000198802">
    <property type="component" value="Unassembled WGS sequence"/>
</dbReference>
<comment type="catalytic activity">
    <reaction evidence="1">
        <text>ATP + protein L-histidine = ADP + protein N-phospho-L-histidine.</text>
        <dbReference type="EC" id="2.7.13.3"/>
    </reaction>
</comment>
<dbReference type="PANTHER" id="PTHR24421:SF10">
    <property type="entry name" value="NITRATE_NITRITE SENSOR PROTEIN NARQ"/>
    <property type="match status" value="1"/>
</dbReference>
<dbReference type="AlphaFoldDB" id="A0A0S4R0M1"/>
<evidence type="ECO:0000313" key="16">
    <source>
        <dbReference type="Proteomes" id="UP000198802"/>
    </source>
</evidence>
<dbReference type="InterPro" id="IPR050482">
    <property type="entry name" value="Sensor_HK_TwoCompSys"/>
</dbReference>
<feature type="transmembrane region" description="Helical" evidence="11">
    <location>
        <begin position="87"/>
        <end position="117"/>
    </location>
</feature>
<keyword evidence="11" id="KW-0472">Membrane</keyword>
<dbReference type="Gene3D" id="1.20.5.1930">
    <property type="match status" value="1"/>
</dbReference>
<evidence type="ECO:0000256" key="8">
    <source>
        <dbReference type="ARBA" id="ARBA00023012"/>
    </source>
</evidence>
<feature type="transmembrane region" description="Helical" evidence="11">
    <location>
        <begin position="129"/>
        <end position="148"/>
    </location>
</feature>
<evidence type="ECO:0000256" key="9">
    <source>
        <dbReference type="SAM" id="Coils"/>
    </source>
</evidence>
<reference evidence="16" key="1">
    <citation type="submission" date="2015-11" db="EMBL/GenBank/DDBJ databases">
        <authorList>
            <person name="Varghese N."/>
        </authorList>
    </citation>
    <scope>NUCLEOTIDE SEQUENCE [LARGE SCALE GENOMIC DNA]</scope>
    <source>
        <strain evidence="16">DSM 45899</strain>
    </source>
</reference>
<dbReference type="GO" id="GO:0000155">
    <property type="term" value="F:phosphorelay sensor kinase activity"/>
    <property type="evidence" value="ECO:0007669"/>
    <property type="project" value="InterPro"/>
</dbReference>
<dbReference type="InterPro" id="IPR003594">
    <property type="entry name" value="HATPase_dom"/>
</dbReference>
<evidence type="ECO:0000256" key="6">
    <source>
        <dbReference type="ARBA" id="ARBA00022777"/>
    </source>
</evidence>
<dbReference type="EMBL" id="FAOZ01000054">
    <property type="protein sequence ID" value="CUU61049.1"/>
    <property type="molecule type" value="Genomic_DNA"/>
</dbReference>
<keyword evidence="8" id="KW-0902">Two-component regulatory system</keyword>
<evidence type="ECO:0000259" key="14">
    <source>
        <dbReference type="Pfam" id="PF23539"/>
    </source>
</evidence>
<dbReference type="EC" id="2.7.13.3" evidence="2"/>
<evidence type="ECO:0000259" key="13">
    <source>
        <dbReference type="Pfam" id="PF07730"/>
    </source>
</evidence>
<evidence type="ECO:0000256" key="7">
    <source>
        <dbReference type="ARBA" id="ARBA00022840"/>
    </source>
</evidence>
<evidence type="ECO:0000256" key="3">
    <source>
        <dbReference type="ARBA" id="ARBA00022553"/>
    </source>
</evidence>
<dbReference type="Pfam" id="PF02518">
    <property type="entry name" value="HATPase_c"/>
    <property type="match status" value="1"/>
</dbReference>
<dbReference type="GO" id="GO:0005524">
    <property type="term" value="F:ATP binding"/>
    <property type="evidence" value="ECO:0007669"/>
    <property type="project" value="UniProtKB-KW"/>
</dbReference>
<feature type="transmembrane region" description="Helical" evidence="11">
    <location>
        <begin position="63"/>
        <end position="81"/>
    </location>
</feature>
<feature type="region of interest" description="Disordered" evidence="10">
    <location>
        <begin position="403"/>
        <end position="442"/>
    </location>
</feature>
<feature type="domain" description="Histidine kinase/HSP90-like ATPase" evidence="12">
    <location>
        <begin position="360"/>
        <end position="472"/>
    </location>
</feature>
<dbReference type="CDD" id="cd16917">
    <property type="entry name" value="HATPase_UhpB-NarQ-NarX-like"/>
    <property type="match status" value="1"/>
</dbReference>
<dbReference type="GO" id="GO:0016020">
    <property type="term" value="C:membrane"/>
    <property type="evidence" value="ECO:0007669"/>
    <property type="project" value="InterPro"/>
</dbReference>
<gene>
    <name evidence="15" type="ORF">Ga0074812_1548</name>
</gene>
<dbReference type="InterPro" id="IPR036890">
    <property type="entry name" value="HATPase_C_sf"/>
</dbReference>